<keyword evidence="1" id="KW-0479">Metal-binding</keyword>
<feature type="region of interest" description="Disordered" evidence="4">
    <location>
        <begin position="343"/>
        <end position="390"/>
    </location>
</feature>
<comment type="caution">
    <text evidence="6">The sequence shown here is derived from an EMBL/GenBank/DDBJ whole genome shotgun (WGS) entry which is preliminary data.</text>
</comment>
<dbReference type="InterPro" id="IPR020855">
    <property type="entry name" value="Ureohydrolase_Mn_BS"/>
</dbReference>
<dbReference type="InterPro" id="IPR023696">
    <property type="entry name" value="Ureohydrolase_dom_sf"/>
</dbReference>
<dbReference type="GO" id="GO:0016813">
    <property type="term" value="F:hydrolase activity, acting on carbon-nitrogen (but not peptide) bonds, in linear amidines"/>
    <property type="evidence" value="ECO:0007669"/>
    <property type="project" value="InterPro"/>
</dbReference>
<dbReference type="Gene3D" id="3.40.800.10">
    <property type="entry name" value="Ureohydrolase domain"/>
    <property type="match status" value="1"/>
</dbReference>
<feature type="domain" description="NUP160 middle TPR" evidence="5">
    <location>
        <begin position="113"/>
        <end position="176"/>
    </location>
</feature>
<keyword evidence="7" id="KW-1185">Reference proteome</keyword>
<organism evidence="6 7">
    <name type="scientific">Fasciolopsis buskii</name>
    <dbReference type="NCBI Taxonomy" id="27845"/>
    <lineage>
        <taxon>Eukaryota</taxon>
        <taxon>Metazoa</taxon>
        <taxon>Spiralia</taxon>
        <taxon>Lophotrochozoa</taxon>
        <taxon>Platyhelminthes</taxon>
        <taxon>Trematoda</taxon>
        <taxon>Digenea</taxon>
        <taxon>Plagiorchiida</taxon>
        <taxon>Echinostomata</taxon>
        <taxon>Echinostomatoidea</taxon>
        <taxon>Fasciolidae</taxon>
        <taxon>Fasciolopsis</taxon>
    </lineage>
</organism>
<dbReference type="Proteomes" id="UP000728185">
    <property type="component" value="Unassembled WGS sequence"/>
</dbReference>
<dbReference type="SUPFAM" id="SSF52768">
    <property type="entry name" value="Arginase/deacetylase"/>
    <property type="match status" value="1"/>
</dbReference>
<dbReference type="Pfam" id="PF23354">
    <property type="entry name" value="TPR_NUP160_120_M"/>
    <property type="match status" value="2"/>
</dbReference>
<dbReference type="AlphaFoldDB" id="A0A8E0SAA5"/>
<reference evidence="6" key="1">
    <citation type="submission" date="2019-05" db="EMBL/GenBank/DDBJ databases">
        <title>Annotation for the trematode Fasciolopsis buski.</title>
        <authorList>
            <person name="Choi Y.-J."/>
        </authorList>
    </citation>
    <scope>NUCLEOTIDE SEQUENCE</scope>
    <source>
        <strain evidence="6">HT</strain>
        <tissue evidence="6">Whole worm</tissue>
    </source>
</reference>
<accession>A0A8E0SAA5</accession>
<evidence type="ECO:0000256" key="2">
    <source>
        <dbReference type="ARBA" id="ARBA00022801"/>
    </source>
</evidence>
<sequence>MPCQQPMQVLPILETQDCVTQVIDLVEFALNRLAAIRFESSREDDDDDDESEHAFDASTTVAPWSRRITAVLTALHACPEDAIEGFLSAPDEGVIDKTTITGQLYVRLADLEAALWTRMFKHQLVLRDYTRAFMLIRSNPDSVRRRDCLRQFIVTLCDEGEAAMLVSFHYGAAEDEELPVCGYVTLRQQHVLLFFFKFLRILETRARATDVLPGAMPQDTVVKAQLPPNAYYEVLYAFHIRRANFREAAMTMFEYAYRLAEETACAISAGGFRAVGGLLLHGLQRQASCLLAAINALYVVPTDHQWLVRPGMDSLDIRSNELLPDEWAFADVDDVEQLSAGSTASHAVPEFDHQSDGNENGTSAPDRFTESANNNGLNEVAPATDDDHHRYSSTTLRGWTRFSSDKHILQLQDLLNLYILTRARLRLAQTNWEQGILRAGPSDPRDAVEALLVVALYDEAVRVAEAFRLDFRPIITAVTLRCATLAQYAQGYSRPTIGKLPVLPGLSNLPAALEYEHDLVLHALNSLACPNFRGSVDSNLLISVTSDSSPSALDRLYWCLLEVMLTLLDPPNPRSSTSSTLQPGLLHLVACEHLLRSDPGKLSIPTWLVTRLQSAHLRTSRPVQLLRLFWKFDRVEEAYTLAMNMLDAANGHNTADPATFGLQPGLLHLVACEHLLRSDPGKLSIPTWLVTRLQSAHLRTSRPVQLLRLFWKFDRVEEAYTLAMNMLDAANGHNTADPATFGLQAYLLIIPISSTKTLVSLDSLISIAQRTNKGKFYPFAHKTLGKPCVSLRAKPSGFGLHPSKRKLPKQLITQYVPMQRADDPRLGQLFISRDQWLRDKSEASRSAVALISVPSDEGVKRNGGRVGASAGPGFLMNLLPHLGSVDNRELNVNLQKSGVRLIDYGETECGPLEMVHQTLQNLVYKALACDRLFPICLGGGNDQSAANGLAWIRYLRDKYGAAKMPQKLVVVNVDAHLDVRPLIPDPSDPGSPGLAHSGSPFRQLLEAAQGIEQDLHLIEFASQGQQCAAAHVDYVLDHNGEIFWLSELGSPSDSRCLRNNRSGSVERLRHILKQCTREQSRVFFSFDVDSIRASDCPGVSCSSPIGLTAHEALCMCYEAGKCPVVDLMDISEFNPRVELTITGRLIVNMIYHFLVGYAERP</sequence>
<dbReference type="PROSITE" id="PS51409">
    <property type="entry name" value="ARGINASE_2"/>
    <property type="match status" value="1"/>
</dbReference>
<evidence type="ECO:0000256" key="3">
    <source>
        <dbReference type="PROSITE-ProRule" id="PRU00742"/>
    </source>
</evidence>
<evidence type="ECO:0000313" key="6">
    <source>
        <dbReference type="EMBL" id="KAA0201038.1"/>
    </source>
</evidence>
<dbReference type="InterPro" id="IPR056535">
    <property type="entry name" value="TPR_NUP160_M"/>
</dbReference>
<dbReference type="GO" id="GO:0017056">
    <property type="term" value="F:structural constituent of nuclear pore"/>
    <property type="evidence" value="ECO:0007669"/>
    <property type="project" value="TreeGrafter"/>
</dbReference>
<evidence type="ECO:0000256" key="4">
    <source>
        <dbReference type="SAM" id="MobiDB-lite"/>
    </source>
</evidence>
<keyword evidence="2" id="KW-0378">Hydrolase</keyword>
<dbReference type="InterPro" id="IPR021717">
    <property type="entry name" value="Nucleoporin_Nup160"/>
</dbReference>
<protein>
    <submittedName>
        <fullName evidence="6">Agmatinase mitochondrial</fullName>
    </submittedName>
</protein>
<dbReference type="Pfam" id="PF00491">
    <property type="entry name" value="Arginase"/>
    <property type="match status" value="1"/>
</dbReference>
<comment type="similarity">
    <text evidence="3">Belongs to the arginase family.</text>
</comment>
<dbReference type="GO" id="GO:0046872">
    <property type="term" value="F:metal ion binding"/>
    <property type="evidence" value="ECO:0007669"/>
    <property type="project" value="UniProtKB-KW"/>
</dbReference>
<evidence type="ECO:0000256" key="1">
    <source>
        <dbReference type="ARBA" id="ARBA00022723"/>
    </source>
</evidence>
<dbReference type="CDD" id="cd09988">
    <property type="entry name" value="Formimidoylglutamase"/>
    <property type="match status" value="1"/>
</dbReference>
<dbReference type="PANTHER" id="PTHR21286">
    <property type="entry name" value="NUCLEAR PORE COMPLEX PROTEIN NUP160"/>
    <property type="match status" value="1"/>
</dbReference>
<dbReference type="OrthoDB" id="288726at2759"/>
<gene>
    <name evidence="6" type="ORF">FBUS_05981</name>
</gene>
<evidence type="ECO:0000259" key="5">
    <source>
        <dbReference type="Pfam" id="PF23354"/>
    </source>
</evidence>
<dbReference type="PROSITE" id="PS01053">
    <property type="entry name" value="ARGINASE_1"/>
    <property type="match status" value="1"/>
</dbReference>
<dbReference type="GO" id="GO:0005643">
    <property type="term" value="C:nuclear pore"/>
    <property type="evidence" value="ECO:0007669"/>
    <property type="project" value="TreeGrafter"/>
</dbReference>
<name>A0A8E0SAA5_9TREM</name>
<evidence type="ECO:0000313" key="7">
    <source>
        <dbReference type="Proteomes" id="UP000728185"/>
    </source>
</evidence>
<dbReference type="InterPro" id="IPR006035">
    <property type="entry name" value="Ureohydrolase"/>
</dbReference>
<feature type="domain" description="NUP160 middle TPR" evidence="5">
    <location>
        <begin position="197"/>
        <end position="298"/>
    </location>
</feature>
<dbReference type="PANTHER" id="PTHR21286:SF0">
    <property type="entry name" value="NUCLEAR PORE COMPLEX PROTEIN NUP160"/>
    <property type="match status" value="1"/>
</dbReference>
<proteinExistence type="inferred from homology"/>
<dbReference type="EMBL" id="LUCM01000141">
    <property type="protein sequence ID" value="KAA0201038.1"/>
    <property type="molecule type" value="Genomic_DNA"/>
</dbReference>